<evidence type="ECO:0000313" key="1">
    <source>
        <dbReference type="EMBL" id="CAK9067237.1"/>
    </source>
</evidence>
<dbReference type="Proteomes" id="UP001642464">
    <property type="component" value="Unassembled WGS sequence"/>
</dbReference>
<reference evidence="1 2" key="1">
    <citation type="submission" date="2024-02" db="EMBL/GenBank/DDBJ databases">
        <authorList>
            <person name="Chen Y."/>
            <person name="Shah S."/>
            <person name="Dougan E. K."/>
            <person name="Thang M."/>
            <person name="Chan C."/>
        </authorList>
    </citation>
    <scope>NUCLEOTIDE SEQUENCE [LARGE SCALE GENOMIC DNA]</scope>
</reference>
<gene>
    <name evidence="1" type="ORF">SCF082_LOCUS34072</name>
</gene>
<dbReference type="EMBL" id="CAXAMM010030924">
    <property type="protein sequence ID" value="CAK9067237.1"/>
    <property type="molecule type" value="Genomic_DNA"/>
</dbReference>
<protein>
    <submittedName>
        <fullName evidence="1">Uncharacterized protein</fullName>
    </submittedName>
</protein>
<sequence>MRWSKESNAGDEPFLVCYPSIFCTMDCLEHQASISLCSGTPTDSTRTFTDARRRETLTESLSLLHMQSPVKCHMKLIGLVHPSLQCRTGAEVLLDGSRLGHCAL</sequence>
<organism evidence="1 2">
    <name type="scientific">Durusdinium trenchii</name>
    <dbReference type="NCBI Taxonomy" id="1381693"/>
    <lineage>
        <taxon>Eukaryota</taxon>
        <taxon>Sar</taxon>
        <taxon>Alveolata</taxon>
        <taxon>Dinophyceae</taxon>
        <taxon>Suessiales</taxon>
        <taxon>Symbiodiniaceae</taxon>
        <taxon>Durusdinium</taxon>
    </lineage>
</organism>
<keyword evidence="2" id="KW-1185">Reference proteome</keyword>
<accession>A0ABP0NVN3</accession>
<comment type="caution">
    <text evidence="1">The sequence shown here is derived from an EMBL/GenBank/DDBJ whole genome shotgun (WGS) entry which is preliminary data.</text>
</comment>
<name>A0ABP0NVN3_9DINO</name>
<proteinExistence type="predicted"/>
<evidence type="ECO:0000313" key="2">
    <source>
        <dbReference type="Proteomes" id="UP001642464"/>
    </source>
</evidence>